<feature type="region of interest" description="Disordered" evidence="2">
    <location>
        <begin position="1"/>
        <end position="24"/>
    </location>
</feature>
<accession>A0A3B4FQ73</accession>
<evidence type="ECO:0000256" key="2">
    <source>
        <dbReference type="SAM" id="MobiDB-lite"/>
    </source>
</evidence>
<evidence type="ECO:0000313" key="4">
    <source>
        <dbReference type="Ensembl" id="ENSPNYP00000012717.1"/>
    </source>
</evidence>
<organism evidence="4">
    <name type="scientific">Pundamilia nyererei</name>
    <dbReference type="NCBI Taxonomy" id="303518"/>
    <lineage>
        <taxon>Eukaryota</taxon>
        <taxon>Metazoa</taxon>
        <taxon>Chordata</taxon>
        <taxon>Craniata</taxon>
        <taxon>Vertebrata</taxon>
        <taxon>Euteleostomi</taxon>
        <taxon>Actinopterygii</taxon>
        <taxon>Neopterygii</taxon>
        <taxon>Teleostei</taxon>
        <taxon>Neoteleostei</taxon>
        <taxon>Acanthomorphata</taxon>
        <taxon>Ovalentaria</taxon>
        <taxon>Cichlomorphae</taxon>
        <taxon>Cichliformes</taxon>
        <taxon>Cichlidae</taxon>
        <taxon>African cichlids</taxon>
        <taxon>Pseudocrenilabrinae</taxon>
        <taxon>Haplochromini</taxon>
        <taxon>Pundamilia</taxon>
    </lineage>
</organism>
<evidence type="ECO:0000256" key="1">
    <source>
        <dbReference type="ARBA" id="ARBA00024347"/>
    </source>
</evidence>
<dbReference type="GO" id="GO:0005737">
    <property type="term" value="C:cytoplasm"/>
    <property type="evidence" value="ECO:0007669"/>
    <property type="project" value="TreeGrafter"/>
</dbReference>
<proteinExistence type="inferred from homology"/>
<feature type="domain" description="PARP catalytic" evidence="3">
    <location>
        <begin position="27"/>
        <end position="107"/>
    </location>
</feature>
<dbReference type="Pfam" id="PF00644">
    <property type="entry name" value="PARP"/>
    <property type="match status" value="1"/>
</dbReference>
<reference evidence="4" key="1">
    <citation type="submission" date="2023-09" db="UniProtKB">
        <authorList>
            <consortium name="Ensembl"/>
        </authorList>
    </citation>
    <scope>IDENTIFICATION</scope>
</reference>
<protein>
    <recommendedName>
        <fullName evidence="3">PARP catalytic domain-containing protein</fullName>
    </recommendedName>
</protein>
<dbReference type="AlphaFoldDB" id="A0A3B4FQ73"/>
<dbReference type="SUPFAM" id="SSF56399">
    <property type="entry name" value="ADP-ribosylation"/>
    <property type="match status" value="1"/>
</dbReference>
<evidence type="ECO:0000259" key="3">
    <source>
        <dbReference type="Pfam" id="PF00644"/>
    </source>
</evidence>
<dbReference type="PANTHER" id="PTHR36542">
    <property type="entry name" value="GIG2-LIKE PROTEIN DRED-RELATED"/>
    <property type="match status" value="1"/>
</dbReference>
<dbReference type="GO" id="GO:0003950">
    <property type="term" value="F:NAD+ poly-ADP-ribosyltransferase activity"/>
    <property type="evidence" value="ECO:0007669"/>
    <property type="project" value="InterPro"/>
</dbReference>
<dbReference type="InterPro" id="IPR012317">
    <property type="entry name" value="Poly(ADP-ribose)pol_cat_dom"/>
</dbReference>
<dbReference type="GeneTree" id="ENSGT00940000163496"/>
<dbReference type="Gene3D" id="3.90.175.10">
    <property type="entry name" value="Diphtheria Toxin, domain 1"/>
    <property type="match status" value="1"/>
</dbReference>
<feature type="compositionally biased region" description="Acidic residues" evidence="2">
    <location>
        <begin position="1"/>
        <end position="10"/>
    </location>
</feature>
<dbReference type="FunFam" id="3.90.175.10:FF:000001">
    <property type="entry name" value="Grass carp reovirus (GCRV)-induced gene 2e"/>
    <property type="match status" value="1"/>
</dbReference>
<sequence length="177" mass="20009">MSIEWAEDDGLPSGVVRVDREGPEDGKTYVMYHGTKRANVSSIQKSGFTQSSGGMLGRGVYLSRDLEKASRYPINHPEHDRVVIKVRVNVGKVKAINRQDHPLQKTWHDHGYDTAWVPPNCGMVPSGLEENCVWDPKRITIIETIKPKPPLNDTYFGLCVSFFWGKIQACVSFLFIY</sequence>
<comment type="similarity">
    <text evidence="1">Belongs to the ARTD/PARP family.</text>
</comment>
<name>A0A3B4FQ73_9CICH</name>
<dbReference type="PANTHER" id="PTHR36542:SF2">
    <property type="entry name" value="GIG2-LIKE PROTEIN DRED-RELATED"/>
    <property type="match status" value="1"/>
</dbReference>
<dbReference type="Ensembl" id="ENSPNYT00000013027.1">
    <property type="protein sequence ID" value="ENSPNYP00000012717.1"/>
    <property type="gene ID" value="ENSPNYG00000009627.1"/>
</dbReference>